<dbReference type="GO" id="GO:0046513">
    <property type="term" value="P:ceramide biosynthetic process"/>
    <property type="evidence" value="ECO:0007669"/>
    <property type="project" value="InterPro"/>
</dbReference>
<evidence type="ECO:0000259" key="12">
    <source>
        <dbReference type="PROSITE" id="PS50922"/>
    </source>
</evidence>
<reference evidence="14" key="3">
    <citation type="submission" date="2015-06" db="UniProtKB">
        <authorList>
            <consortium name="EnsemblMetazoa"/>
        </authorList>
    </citation>
    <scope>IDENTIFICATION</scope>
</reference>
<feature type="compositionally biased region" description="Polar residues" evidence="10">
    <location>
        <begin position="369"/>
        <end position="378"/>
    </location>
</feature>
<evidence type="ECO:0000256" key="6">
    <source>
        <dbReference type="ARBA" id="ARBA00022989"/>
    </source>
</evidence>
<dbReference type="InterPro" id="IPR009057">
    <property type="entry name" value="Homeodomain-like_sf"/>
</dbReference>
<reference evidence="15" key="1">
    <citation type="submission" date="2012-12" db="EMBL/GenBank/DDBJ databases">
        <authorList>
            <person name="Hellsten U."/>
            <person name="Grimwood J."/>
            <person name="Chapman J.A."/>
            <person name="Shapiro H."/>
            <person name="Aerts A."/>
            <person name="Otillar R.P."/>
            <person name="Terry A.Y."/>
            <person name="Boore J.L."/>
            <person name="Simakov O."/>
            <person name="Marletaz F."/>
            <person name="Cho S.-J."/>
            <person name="Edsinger-Gonzales E."/>
            <person name="Havlak P."/>
            <person name="Kuo D.-H."/>
            <person name="Larsson T."/>
            <person name="Lv J."/>
            <person name="Arendt D."/>
            <person name="Savage R."/>
            <person name="Osoegawa K."/>
            <person name="de Jong P."/>
            <person name="Lindberg D.R."/>
            <person name="Seaver E.C."/>
            <person name="Weisblat D.A."/>
            <person name="Putnam N.H."/>
            <person name="Grigoriev I.V."/>
            <person name="Rokhsar D.S."/>
        </authorList>
    </citation>
    <scope>NUCLEOTIDE SEQUENCE</scope>
    <source>
        <strain evidence="15">I ESC-2004</strain>
    </source>
</reference>
<dbReference type="FunFam" id="1.10.10.60:FF:000020">
    <property type="entry name" value="Ceramide synthase 5"/>
    <property type="match status" value="1"/>
</dbReference>
<dbReference type="SUPFAM" id="SSF46689">
    <property type="entry name" value="Homeodomain-like"/>
    <property type="match status" value="1"/>
</dbReference>
<keyword evidence="6 11" id="KW-1133">Transmembrane helix</keyword>
<dbReference type="InterPro" id="IPR016439">
    <property type="entry name" value="Lag1/Lac1-like"/>
</dbReference>
<comment type="pathway">
    <text evidence="3">Lipid metabolism; sphingolipid metabolism.</text>
</comment>
<evidence type="ECO:0000313" key="13">
    <source>
        <dbReference type="EMBL" id="ELT87375.1"/>
    </source>
</evidence>
<dbReference type="PIRSF" id="PIRSF005225">
    <property type="entry name" value="LAG1_LAC1"/>
    <property type="match status" value="1"/>
</dbReference>
<organism evidence="13">
    <name type="scientific">Capitella teleta</name>
    <name type="common">Polychaete worm</name>
    <dbReference type="NCBI Taxonomy" id="283909"/>
    <lineage>
        <taxon>Eukaryota</taxon>
        <taxon>Metazoa</taxon>
        <taxon>Spiralia</taxon>
        <taxon>Lophotrochozoa</taxon>
        <taxon>Annelida</taxon>
        <taxon>Polychaeta</taxon>
        <taxon>Sedentaria</taxon>
        <taxon>Scolecida</taxon>
        <taxon>Capitellidae</taxon>
        <taxon>Capitella</taxon>
    </lineage>
</organism>
<dbReference type="OrthoDB" id="537032at2759"/>
<feature type="transmembrane region" description="Helical" evidence="11">
    <location>
        <begin position="183"/>
        <end position="203"/>
    </location>
</feature>
<feature type="transmembrane region" description="Helical" evidence="11">
    <location>
        <begin position="140"/>
        <end position="159"/>
    </location>
</feature>
<protein>
    <recommendedName>
        <fullName evidence="12">TLC domain-containing protein</fullName>
    </recommendedName>
</protein>
<feature type="transmembrane region" description="Helical" evidence="11">
    <location>
        <begin position="42"/>
        <end position="59"/>
    </location>
</feature>
<dbReference type="EnsemblMetazoa" id="CapteT170489">
    <property type="protein sequence ID" value="CapteP170489"/>
    <property type="gene ID" value="CapteG170489"/>
</dbReference>
<dbReference type="InterPro" id="IPR006634">
    <property type="entry name" value="TLC-dom"/>
</dbReference>
<dbReference type="AlphaFoldDB" id="R7T7I2"/>
<evidence type="ECO:0000313" key="15">
    <source>
        <dbReference type="Proteomes" id="UP000014760"/>
    </source>
</evidence>
<dbReference type="PROSITE" id="PS50922">
    <property type="entry name" value="TLC"/>
    <property type="match status" value="1"/>
</dbReference>
<dbReference type="EMBL" id="AMQN01015920">
    <property type="status" value="NOT_ANNOTATED_CDS"/>
    <property type="molecule type" value="Genomic_DNA"/>
</dbReference>
<feature type="compositionally biased region" description="Acidic residues" evidence="10">
    <location>
        <begin position="350"/>
        <end position="360"/>
    </location>
</feature>
<comment type="subcellular location">
    <subcellularLocation>
        <location evidence="1">Endomembrane system</location>
        <topology evidence="1">Multi-pass membrane protein</topology>
    </subcellularLocation>
    <subcellularLocation>
        <location evidence="2">Endoplasmic reticulum membrane</location>
    </subcellularLocation>
</comment>
<dbReference type="PANTHER" id="PTHR12560">
    <property type="entry name" value="LONGEVITY ASSURANCE FACTOR 1 LAG1"/>
    <property type="match status" value="1"/>
</dbReference>
<dbReference type="PANTHER" id="PTHR12560:SF0">
    <property type="entry name" value="LD18904P"/>
    <property type="match status" value="1"/>
</dbReference>
<dbReference type="EMBL" id="KB312359">
    <property type="protein sequence ID" value="ELT87375.1"/>
    <property type="molecule type" value="Genomic_DNA"/>
</dbReference>
<feature type="region of interest" description="Disordered" evidence="10">
    <location>
        <begin position="343"/>
        <end position="384"/>
    </location>
</feature>
<evidence type="ECO:0000256" key="10">
    <source>
        <dbReference type="SAM" id="MobiDB-lite"/>
    </source>
</evidence>
<keyword evidence="15" id="KW-1185">Reference proteome</keyword>
<evidence type="ECO:0000256" key="7">
    <source>
        <dbReference type="ARBA" id="ARBA00023136"/>
    </source>
</evidence>
<keyword evidence="5 9" id="KW-0812">Transmembrane</keyword>
<dbReference type="Pfam" id="PF03798">
    <property type="entry name" value="TRAM_LAG1_CLN8"/>
    <property type="match status" value="1"/>
</dbReference>
<gene>
    <name evidence="13" type="ORF">CAPTEDRAFT_170489</name>
</gene>
<evidence type="ECO:0000256" key="5">
    <source>
        <dbReference type="ARBA" id="ARBA00022692"/>
    </source>
</evidence>
<evidence type="ECO:0000256" key="3">
    <source>
        <dbReference type="ARBA" id="ARBA00004760"/>
    </source>
</evidence>
<dbReference type="STRING" id="283909.R7T7I2"/>
<dbReference type="Gene3D" id="1.10.10.60">
    <property type="entry name" value="Homeodomain-like"/>
    <property type="match status" value="1"/>
</dbReference>
<evidence type="ECO:0000256" key="9">
    <source>
        <dbReference type="PROSITE-ProRule" id="PRU00205"/>
    </source>
</evidence>
<feature type="domain" description="TLC" evidence="12">
    <location>
        <begin position="135"/>
        <end position="337"/>
    </location>
</feature>
<dbReference type="GO" id="GO:0050291">
    <property type="term" value="F:sphingosine N-acyltransferase activity"/>
    <property type="evidence" value="ECO:0007669"/>
    <property type="project" value="InterPro"/>
</dbReference>
<reference evidence="13 15" key="2">
    <citation type="journal article" date="2013" name="Nature">
        <title>Insights into bilaterian evolution from three spiralian genomes.</title>
        <authorList>
            <person name="Simakov O."/>
            <person name="Marletaz F."/>
            <person name="Cho S.J."/>
            <person name="Edsinger-Gonzales E."/>
            <person name="Havlak P."/>
            <person name="Hellsten U."/>
            <person name="Kuo D.H."/>
            <person name="Larsson T."/>
            <person name="Lv J."/>
            <person name="Arendt D."/>
            <person name="Savage R."/>
            <person name="Osoegawa K."/>
            <person name="de Jong P."/>
            <person name="Grimwood J."/>
            <person name="Chapman J.A."/>
            <person name="Shapiro H."/>
            <person name="Aerts A."/>
            <person name="Otillar R.P."/>
            <person name="Terry A.Y."/>
            <person name="Boore J.L."/>
            <person name="Grigoriev I.V."/>
            <person name="Lindberg D.R."/>
            <person name="Seaver E.C."/>
            <person name="Weisblat D.A."/>
            <person name="Putnam N.H."/>
            <person name="Rokhsar D.S."/>
        </authorList>
    </citation>
    <scope>NUCLEOTIDE SEQUENCE</scope>
    <source>
        <strain evidence="13 15">I ESC-2004</strain>
    </source>
</reference>
<feature type="transmembrane region" description="Helical" evidence="11">
    <location>
        <begin position="307"/>
        <end position="328"/>
    </location>
</feature>
<dbReference type="GO" id="GO:0005789">
    <property type="term" value="C:endoplasmic reticulum membrane"/>
    <property type="evidence" value="ECO:0007669"/>
    <property type="project" value="UniProtKB-SubCell"/>
</dbReference>
<comment type="pathway">
    <text evidence="4">Sphingolipid metabolism.</text>
</comment>
<keyword evidence="7 9" id="KW-0472">Membrane</keyword>
<evidence type="ECO:0000256" key="2">
    <source>
        <dbReference type="ARBA" id="ARBA00004586"/>
    </source>
</evidence>
<evidence type="ECO:0000256" key="8">
    <source>
        <dbReference type="ARBA" id="ARBA00049036"/>
    </source>
</evidence>
<evidence type="ECO:0000256" key="1">
    <source>
        <dbReference type="ARBA" id="ARBA00004127"/>
    </source>
</evidence>
<sequence length="384" mass="46287">MEDAFHGIQDWFWNEDFWLPPNVTWKDLTRDETTYIAYARDLWAVFPLAVLLFLIRLVWERVIALPIGRYFLVKESLPRPPQKCSVLEQAYKTHRRMLPSHNALQGYAKQLDWTPRQIERWWRRRRVVGKPSEMQRFRETTWRLFFYLTIFWSGVYILWDKPWIWDTKHCWYSYPRQHVTREIYWYYMIELAFYWSLVISLTIDNKRKDFTEMMVHHFATISLLGLSWCNNMVRIGTLVLIVHDAVDPILESTKTANRQTNFERTTDFLFICFTVMWFVTRLCIYPFRILKNTLFEGHLIVGMFPMYYVFNSLLCILQVLHILWFYLICRTACLYITKGQIDKDERSETEPESSSEEETDSVAKGDRVNGNNNLSNGRLKNKTH</sequence>
<dbReference type="HOGENOM" id="CLU_028277_1_2_1"/>
<comment type="catalytic activity">
    <reaction evidence="8">
        <text>sphinganine + octadecanoyl-CoA = N-(octadecanoyl)-sphinganine + CoA + H(+)</text>
        <dbReference type="Rhea" id="RHEA:36547"/>
        <dbReference type="ChEBI" id="CHEBI:15378"/>
        <dbReference type="ChEBI" id="CHEBI:57287"/>
        <dbReference type="ChEBI" id="CHEBI:57394"/>
        <dbReference type="ChEBI" id="CHEBI:57817"/>
        <dbReference type="ChEBI" id="CHEBI:67033"/>
    </reaction>
    <physiologicalReaction direction="left-to-right" evidence="8">
        <dbReference type="Rhea" id="RHEA:36548"/>
    </physiologicalReaction>
</comment>
<evidence type="ECO:0000256" key="4">
    <source>
        <dbReference type="ARBA" id="ARBA00004991"/>
    </source>
</evidence>
<proteinExistence type="predicted"/>
<dbReference type="UniPathway" id="UPA00222"/>
<accession>R7T7I2</accession>
<evidence type="ECO:0000256" key="11">
    <source>
        <dbReference type="SAM" id="Phobius"/>
    </source>
</evidence>
<name>R7T7I2_CAPTE</name>
<feature type="transmembrane region" description="Helical" evidence="11">
    <location>
        <begin position="268"/>
        <end position="287"/>
    </location>
</feature>
<dbReference type="SMART" id="SM00724">
    <property type="entry name" value="TLC"/>
    <property type="match status" value="1"/>
</dbReference>
<dbReference type="Proteomes" id="UP000014760">
    <property type="component" value="Unassembled WGS sequence"/>
</dbReference>
<dbReference type="FunCoup" id="R7T7I2">
    <property type="interactions" value="2474"/>
</dbReference>
<evidence type="ECO:0000313" key="14">
    <source>
        <dbReference type="EnsemblMetazoa" id="CapteP170489"/>
    </source>
</evidence>
<dbReference type="OMA" id="SISAWIW"/>